<feature type="binding site" evidence="6">
    <location>
        <position position="305"/>
    </location>
    <ligand>
        <name>Zn(2+)</name>
        <dbReference type="ChEBI" id="CHEBI:29105"/>
        <label>1</label>
    </ligand>
</feature>
<dbReference type="GO" id="GO:0005737">
    <property type="term" value="C:cytoplasm"/>
    <property type="evidence" value="ECO:0007669"/>
    <property type="project" value="TreeGrafter"/>
</dbReference>
<dbReference type="NCBIfam" id="TIGR00857">
    <property type="entry name" value="pyrC_multi"/>
    <property type="match status" value="1"/>
</dbReference>
<dbReference type="UniPathway" id="UPA00070">
    <property type="reaction ID" value="UER00117"/>
</dbReference>
<dbReference type="Gene3D" id="3.20.20.140">
    <property type="entry name" value="Metal-dependent hydrolases"/>
    <property type="match status" value="1"/>
</dbReference>
<comment type="function">
    <text evidence="1 6">Catalyzes the reversible cyclization of carbamoyl aspartate to dihydroorotate.</text>
</comment>
<dbReference type="InterPro" id="IPR004722">
    <property type="entry name" value="DHOase"/>
</dbReference>
<dbReference type="Gene3D" id="2.30.40.10">
    <property type="entry name" value="Urease, subunit C, domain 1"/>
    <property type="match status" value="1"/>
</dbReference>
<evidence type="ECO:0000313" key="8">
    <source>
        <dbReference type="EMBL" id="SHK22492.1"/>
    </source>
</evidence>
<dbReference type="GO" id="GO:0044205">
    <property type="term" value="P:'de novo' UMP biosynthetic process"/>
    <property type="evidence" value="ECO:0007669"/>
    <property type="project" value="UniProtKB-UniRule"/>
</dbReference>
<feature type="binding site" evidence="6">
    <location>
        <position position="153"/>
    </location>
    <ligand>
        <name>Zn(2+)</name>
        <dbReference type="ChEBI" id="CHEBI:29105"/>
        <label>1</label>
    </ligand>
</feature>
<dbReference type="HAMAP" id="MF_00220_B">
    <property type="entry name" value="PyrC_classI_B"/>
    <property type="match status" value="1"/>
</dbReference>
<feature type="binding site" evidence="6">
    <location>
        <position position="95"/>
    </location>
    <ligand>
        <name>substrate</name>
    </ligand>
</feature>
<feature type="active site" evidence="6">
    <location>
        <position position="305"/>
    </location>
</feature>
<keyword evidence="9" id="KW-1185">Reference proteome</keyword>
<dbReference type="PANTHER" id="PTHR43668">
    <property type="entry name" value="ALLANTOINASE"/>
    <property type="match status" value="1"/>
</dbReference>
<dbReference type="InterPro" id="IPR024403">
    <property type="entry name" value="DHOase_cat"/>
</dbReference>
<dbReference type="STRING" id="381751.SAMN05444391_0345"/>
<dbReference type="PROSITE" id="PS00483">
    <property type="entry name" value="DIHYDROOROTASE_2"/>
    <property type="match status" value="1"/>
</dbReference>
<comment type="pathway">
    <text evidence="6">Pyrimidine metabolism; UMP biosynthesis via de novo pathway; (S)-dihydroorotate from bicarbonate: step 3/3.</text>
</comment>
<evidence type="ECO:0000256" key="6">
    <source>
        <dbReference type="HAMAP-Rule" id="MF_00220"/>
    </source>
</evidence>
<sequence length="426" mass="46498">MSKILIKNARIVDPSQSLDVVGDLLIEKGRIKEIGQNLIEFEAQIVDARGLILCPGFVDLHVHARDPGQTYKEDIRTVSMCAVAGGFTTIVCMPNTNPPIDSPEVVNYVICESQKVGLCRILPAGAITKGRKGKDLTDFYALKKAGCVALTDDGSPLMDSRLMEITLKLSRDLGLLVMNHCEDDRLAYGHIDEGYVSSLLGIASRPASAEDVLVARDCILSYRTGGRLHVQHISSSLSLDIVRFFKEKGAPVSCEVNPYHLTLTQEELLKSGSNAKVNPPLRTEEDRRALIEALKDGTIDCVATDHAPHASWEKGLIEKAMPGMIGLQLALPMMLKLVDEGHISLSKMVELMSYKPAQLIGLGCGTLKPGAVADVILFDPKKEWVLSEETNLSKSRNTPLWGKVLKGKVMLTILQGKVVYKDTDTS</sequence>
<comment type="catalytic activity">
    <reaction evidence="6">
        <text>(S)-dihydroorotate + H2O = N-carbamoyl-L-aspartate + H(+)</text>
        <dbReference type="Rhea" id="RHEA:24296"/>
        <dbReference type="ChEBI" id="CHEBI:15377"/>
        <dbReference type="ChEBI" id="CHEBI:15378"/>
        <dbReference type="ChEBI" id="CHEBI:30864"/>
        <dbReference type="ChEBI" id="CHEBI:32814"/>
        <dbReference type="EC" id="3.5.2.3"/>
    </reaction>
</comment>
<evidence type="ECO:0000256" key="1">
    <source>
        <dbReference type="ARBA" id="ARBA00002368"/>
    </source>
</evidence>
<evidence type="ECO:0000256" key="3">
    <source>
        <dbReference type="ARBA" id="ARBA00022723"/>
    </source>
</evidence>
<dbReference type="GO" id="GO:0004038">
    <property type="term" value="F:allantoinase activity"/>
    <property type="evidence" value="ECO:0007669"/>
    <property type="project" value="TreeGrafter"/>
</dbReference>
<dbReference type="InterPro" id="IPR050138">
    <property type="entry name" value="DHOase/Allantoinase_Hydrolase"/>
</dbReference>
<evidence type="ECO:0000256" key="5">
    <source>
        <dbReference type="ARBA" id="ARBA00022975"/>
    </source>
</evidence>
<feature type="binding site" evidence="6">
    <location>
        <position position="309"/>
    </location>
    <ligand>
        <name>substrate</name>
    </ligand>
</feature>
<dbReference type="NCBIfam" id="NF006844">
    <property type="entry name" value="PRK09357.2-5"/>
    <property type="match status" value="1"/>
</dbReference>
<dbReference type="InterPro" id="IPR011059">
    <property type="entry name" value="Metal-dep_hydrolase_composite"/>
</dbReference>
<feature type="binding site" evidence="6">
    <location>
        <begin position="63"/>
        <end position="65"/>
    </location>
    <ligand>
        <name>substrate</name>
    </ligand>
</feature>
<feature type="binding site" evidence="6">
    <location>
        <position position="61"/>
    </location>
    <ligand>
        <name>Zn(2+)</name>
        <dbReference type="ChEBI" id="CHEBI:29105"/>
        <label>1</label>
    </ligand>
</feature>
<dbReference type="InterPro" id="IPR032466">
    <property type="entry name" value="Metal_Hydrolase"/>
</dbReference>
<dbReference type="OrthoDB" id="9765462at2"/>
<dbReference type="SUPFAM" id="SSF51556">
    <property type="entry name" value="Metallo-dependent hydrolases"/>
    <property type="match status" value="1"/>
</dbReference>
<gene>
    <name evidence="6" type="primary">pyrC</name>
    <name evidence="8" type="ORF">SAMN05444391_0345</name>
</gene>
<evidence type="ECO:0000313" key="9">
    <source>
        <dbReference type="Proteomes" id="UP000189810"/>
    </source>
</evidence>
<keyword evidence="5 6" id="KW-0665">Pyrimidine biosynthesis</keyword>
<dbReference type="RefSeq" id="WP_079653527.1">
    <property type="nucleotide sequence ID" value="NZ_LT670846.1"/>
</dbReference>
<protein>
    <recommendedName>
        <fullName evidence="6">Dihydroorotase</fullName>
        <shortName evidence="6">DHOase</shortName>
        <ecNumber evidence="6">3.5.2.3</ecNumber>
    </recommendedName>
</protein>
<reference evidence="8 9" key="1">
    <citation type="submission" date="2016-11" db="EMBL/GenBank/DDBJ databases">
        <authorList>
            <person name="Jaros S."/>
            <person name="Januszkiewicz K."/>
            <person name="Wedrychowicz H."/>
        </authorList>
    </citation>
    <scope>NUCLEOTIDE SEQUENCE [LARGE SCALE GENOMIC DNA]</scope>
    <source>
        <strain evidence="8 9">DSM 19557</strain>
    </source>
</reference>
<comment type="cofactor">
    <cofactor evidence="6">
        <name>Zn(2+)</name>
        <dbReference type="ChEBI" id="CHEBI:29105"/>
    </cofactor>
    <text evidence="6">Binds 2 Zn(2+) ions per subunit.</text>
</comment>
<proteinExistence type="inferred from homology"/>
<dbReference type="GO" id="GO:0006145">
    <property type="term" value="P:purine nucleobase catabolic process"/>
    <property type="evidence" value="ECO:0007669"/>
    <property type="project" value="TreeGrafter"/>
</dbReference>
<dbReference type="PANTHER" id="PTHR43668:SF2">
    <property type="entry name" value="ALLANTOINASE"/>
    <property type="match status" value="1"/>
</dbReference>
<evidence type="ECO:0000259" key="7">
    <source>
        <dbReference type="Pfam" id="PF12890"/>
    </source>
</evidence>
<evidence type="ECO:0000256" key="2">
    <source>
        <dbReference type="ARBA" id="ARBA00010286"/>
    </source>
</evidence>
<dbReference type="GO" id="GO:0008270">
    <property type="term" value="F:zinc ion binding"/>
    <property type="evidence" value="ECO:0007669"/>
    <property type="project" value="UniProtKB-UniRule"/>
</dbReference>
<dbReference type="CDD" id="cd01317">
    <property type="entry name" value="DHOase_IIa"/>
    <property type="match status" value="1"/>
</dbReference>
<feature type="binding site" evidence="6">
    <location>
        <position position="232"/>
    </location>
    <ligand>
        <name>Zn(2+)</name>
        <dbReference type="ChEBI" id="CHEBI:29105"/>
        <label>2</label>
    </ligand>
</feature>
<dbReference type="GO" id="GO:0004151">
    <property type="term" value="F:dihydroorotase activity"/>
    <property type="evidence" value="ECO:0007669"/>
    <property type="project" value="UniProtKB-UniRule"/>
</dbReference>
<keyword evidence="4 6" id="KW-0378">Hydrolase</keyword>
<dbReference type="InterPro" id="IPR002195">
    <property type="entry name" value="Dihydroorotase_CS"/>
</dbReference>
<feature type="binding site" evidence="6">
    <location>
        <begin position="322"/>
        <end position="323"/>
    </location>
    <ligand>
        <name>substrate</name>
    </ligand>
</feature>
<name>A0A1M6QQD0_9AQUI</name>
<feature type="binding site" evidence="6">
    <location>
        <position position="180"/>
    </location>
    <ligand>
        <name>Zn(2+)</name>
        <dbReference type="ChEBI" id="CHEBI:29105"/>
        <label>2</label>
    </ligand>
</feature>
<dbReference type="Proteomes" id="UP000189810">
    <property type="component" value="Chromosome I"/>
</dbReference>
<evidence type="ECO:0000256" key="4">
    <source>
        <dbReference type="ARBA" id="ARBA00022801"/>
    </source>
</evidence>
<feature type="binding site" evidence="6">
    <location>
        <position position="63"/>
    </location>
    <ligand>
        <name>Zn(2+)</name>
        <dbReference type="ChEBI" id="CHEBI:29105"/>
        <label>1</label>
    </ligand>
</feature>
<keyword evidence="6" id="KW-0862">Zinc</keyword>
<dbReference type="Pfam" id="PF12890">
    <property type="entry name" value="DHOase"/>
    <property type="match status" value="1"/>
</dbReference>
<dbReference type="AlphaFoldDB" id="A0A1M6QQD0"/>
<dbReference type="EC" id="3.5.2.3" evidence="6"/>
<feature type="domain" description="Dihydroorotase catalytic" evidence="7">
    <location>
        <begin position="52"/>
        <end position="235"/>
    </location>
</feature>
<feature type="binding site" evidence="6">
    <location>
        <position position="278"/>
    </location>
    <ligand>
        <name>substrate</name>
    </ligand>
</feature>
<keyword evidence="3 6" id="KW-0479">Metal-binding</keyword>
<organism evidence="8 9">
    <name type="scientific">Thermocrinis minervae</name>
    <dbReference type="NCBI Taxonomy" id="381751"/>
    <lineage>
        <taxon>Bacteria</taxon>
        <taxon>Pseudomonadati</taxon>
        <taxon>Aquificota</taxon>
        <taxon>Aquificia</taxon>
        <taxon>Aquificales</taxon>
        <taxon>Aquificaceae</taxon>
        <taxon>Thermocrinis</taxon>
    </lineage>
</organism>
<dbReference type="SUPFAM" id="SSF51338">
    <property type="entry name" value="Composite domain of metallo-dependent hydrolases"/>
    <property type="match status" value="1"/>
</dbReference>
<dbReference type="EMBL" id="LT670846">
    <property type="protein sequence ID" value="SHK22492.1"/>
    <property type="molecule type" value="Genomic_DNA"/>
</dbReference>
<comment type="similarity">
    <text evidence="2 6">Belongs to the metallo-dependent hydrolases superfamily. DHOase family. Class I DHOase subfamily.</text>
</comment>
<feature type="binding site" evidence="6">
    <location>
        <position position="153"/>
    </location>
    <ligand>
        <name>Zn(2+)</name>
        <dbReference type="ChEBI" id="CHEBI:29105"/>
        <label>2</label>
    </ligand>
</feature>
<accession>A0A1M6QQD0</accession>